<name>A0AAD5VB91_9APHY</name>
<dbReference type="AlphaFoldDB" id="A0AAD5VB91"/>
<dbReference type="EMBL" id="JANAWD010000019">
    <property type="protein sequence ID" value="KAJ3490992.1"/>
    <property type="molecule type" value="Genomic_DNA"/>
</dbReference>
<evidence type="ECO:0000256" key="1">
    <source>
        <dbReference type="SAM" id="MobiDB-lite"/>
    </source>
</evidence>
<keyword evidence="3" id="KW-1185">Reference proteome</keyword>
<feature type="region of interest" description="Disordered" evidence="1">
    <location>
        <begin position="1"/>
        <end position="23"/>
    </location>
</feature>
<gene>
    <name evidence="2" type="ORF">NLI96_g1048</name>
</gene>
<protein>
    <submittedName>
        <fullName evidence="2">Uncharacterized protein</fullName>
    </submittedName>
</protein>
<sequence length="106" mass="12227">MVSTPRPEPEITPGFREWLTSGDDDPGDLNLSPGEAYWRDLQPWLQEKGYMLRPRYRPGWVSSAPGGRDPLRLHEDSIRISVCHYYLQVRLLLNMLLAIFLARSST</sequence>
<organism evidence="2 3">
    <name type="scientific">Meripilus lineatus</name>
    <dbReference type="NCBI Taxonomy" id="2056292"/>
    <lineage>
        <taxon>Eukaryota</taxon>
        <taxon>Fungi</taxon>
        <taxon>Dikarya</taxon>
        <taxon>Basidiomycota</taxon>
        <taxon>Agaricomycotina</taxon>
        <taxon>Agaricomycetes</taxon>
        <taxon>Polyporales</taxon>
        <taxon>Meripilaceae</taxon>
        <taxon>Meripilus</taxon>
    </lineage>
</organism>
<evidence type="ECO:0000313" key="3">
    <source>
        <dbReference type="Proteomes" id="UP001212997"/>
    </source>
</evidence>
<dbReference type="Proteomes" id="UP001212997">
    <property type="component" value="Unassembled WGS sequence"/>
</dbReference>
<comment type="caution">
    <text evidence="2">The sequence shown here is derived from an EMBL/GenBank/DDBJ whole genome shotgun (WGS) entry which is preliminary data.</text>
</comment>
<reference evidence="2" key="1">
    <citation type="submission" date="2022-07" db="EMBL/GenBank/DDBJ databases">
        <title>Genome Sequence of Physisporinus lineatus.</title>
        <authorList>
            <person name="Buettner E."/>
        </authorList>
    </citation>
    <scope>NUCLEOTIDE SEQUENCE</scope>
    <source>
        <strain evidence="2">VT162</strain>
    </source>
</reference>
<evidence type="ECO:0000313" key="2">
    <source>
        <dbReference type="EMBL" id="KAJ3490992.1"/>
    </source>
</evidence>
<accession>A0AAD5VB91</accession>
<proteinExistence type="predicted"/>